<feature type="non-terminal residue" evidence="2">
    <location>
        <position position="215"/>
    </location>
</feature>
<comment type="caution">
    <text evidence="2">The sequence shown here is derived from an EMBL/GenBank/DDBJ whole genome shotgun (WGS) entry which is preliminary data.</text>
</comment>
<keyword evidence="3" id="KW-1185">Reference proteome</keyword>
<proteinExistence type="predicted"/>
<accession>A0A843UAZ0</accession>
<feature type="region of interest" description="Disordered" evidence="1">
    <location>
        <begin position="176"/>
        <end position="215"/>
    </location>
</feature>
<feature type="region of interest" description="Disordered" evidence="1">
    <location>
        <begin position="64"/>
        <end position="90"/>
    </location>
</feature>
<dbReference type="EMBL" id="NMUH01000651">
    <property type="protein sequence ID" value="MQL82742.1"/>
    <property type="molecule type" value="Genomic_DNA"/>
</dbReference>
<evidence type="ECO:0000313" key="2">
    <source>
        <dbReference type="EMBL" id="MQL82742.1"/>
    </source>
</evidence>
<gene>
    <name evidence="2" type="ORF">Taro_015215</name>
</gene>
<evidence type="ECO:0000313" key="3">
    <source>
        <dbReference type="Proteomes" id="UP000652761"/>
    </source>
</evidence>
<dbReference type="AlphaFoldDB" id="A0A843UAZ0"/>
<reference evidence="2" key="1">
    <citation type="submission" date="2017-07" db="EMBL/GenBank/DDBJ databases">
        <title>Taro Niue Genome Assembly and Annotation.</title>
        <authorList>
            <person name="Atibalentja N."/>
            <person name="Keating K."/>
            <person name="Fields C.J."/>
        </authorList>
    </citation>
    <scope>NUCLEOTIDE SEQUENCE</scope>
    <source>
        <strain evidence="2">Niue_2</strain>
        <tissue evidence="2">Leaf</tissue>
    </source>
</reference>
<dbReference type="Proteomes" id="UP000652761">
    <property type="component" value="Unassembled WGS sequence"/>
</dbReference>
<name>A0A843UAZ0_COLES</name>
<evidence type="ECO:0000256" key="1">
    <source>
        <dbReference type="SAM" id="MobiDB-lite"/>
    </source>
</evidence>
<organism evidence="2 3">
    <name type="scientific">Colocasia esculenta</name>
    <name type="common">Wild taro</name>
    <name type="synonym">Arum esculentum</name>
    <dbReference type="NCBI Taxonomy" id="4460"/>
    <lineage>
        <taxon>Eukaryota</taxon>
        <taxon>Viridiplantae</taxon>
        <taxon>Streptophyta</taxon>
        <taxon>Embryophyta</taxon>
        <taxon>Tracheophyta</taxon>
        <taxon>Spermatophyta</taxon>
        <taxon>Magnoliopsida</taxon>
        <taxon>Liliopsida</taxon>
        <taxon>Araceae</taxon>
        <taxon>Aroideae</taxon>
        <taxon>Colocasieae</taxon>
        <taxon>Colocasia</taxon>
    </lineage>
</organism>
<sequence>MRVEEEAQFVADLLFFGCPISTPHDPNMMSRRILAPRLSVTSMQAAATAHARRHTVATLRPVASPRRGPTIRRDSSCACRPPQPPPIYPPMGTQTIFHKELSSSGRLEDGKKVPSIISRKEENATEVDDAIKDASIMADACVFTHAITVFTDFVMVVSTHPLMVSTLGARRLQTSLSTTTQETPGAQRLQTEYDGSKQQPEYDDSKLSTTAQTTQ</sequence>
<protein>
    <submittedName>
        <fullName evidence="2">Uncharacterized protein</fullName>
    </submittedName>
</protein>